<keyword evidence="2" id="KW-0540">Nuclease</keyword>
<evidence type="ECO:0000313" key="2">
    <source>
        <dbReference type="EMBL" id="KIH98796.1"/>
    </source>
</evidence>
<dbReference type="SUPFAM" id="SSF56219">
    <property type="entry name" value="DNase I-like"/>
    <property type="match status" value="1"/>
</dbReference>
<proteinExistence type="predicted"/>
<name>A0A0C2JBH5_9ACTN</name>
<dbReference type="Pfam" id="PF03372">
    <property type="entry name" value="Exo_endo_phos"/>
    <property type="match status" value="1"/>
</dbReference>
<comment type="caution">
    <text evidence="2">The sequence shown here is derived from an EMBL/GenBank/DDBJ whole genome shotgun (WGS) entry which is preliminary data.</text>
</comment>
<dbReference type="Gene3D" id="3.60.10.10">
    <property type="entry name" value="Endonuclease/exonuclease/phosphatase"/>
    <property type="match status" value="1"/>
</dbReference>
<dbReference type="GO" id="GO:0004527">
    <property type="term" value="F:exonuclease activity"/>
    <property type="evidence" value="ECO:0007669"/>
    <property type="project" value="UniProtKB-KW"/>
</dbReference>
<dbReference type="RefSeq" id="WP_040273036.1">
    <property type="nucleotide sequence ID" value="NZ_JROO01000019.1"/>
</dbReference>
<protein>
    <submittedName>
        <fullName evidence="2">Endonuclease/exonuclease/phosphatase</fullName>
    </submittedName>
</protein>
<evidence type="ECO:0000313" key="3">
    <source>
        <dbReference type="Proteomes" id="UP000031675"/>
    </source>
</evidence>
<dbReference type="AlphaFoldDB" id="A0A0C2JBH5"/>
<reference evidence="3" key="1">
    <citation type="journal article" date="2015" name="Chem. Biol.">
        <title>Structure, bioactivity, and resistance mechanism of streptomonomicin, an unusual lasso Peptide from an understudied halophilic actinomycete.</title>
        <authorList>
            <person name="Metelev M."/>
            <person name="Tietz J.I."/>
            <person name="Melby J.O."/>
            <person name="Blair P.M."/>
            <person name="Zhu L."/>
            <person name="Livnat I."/>
            <person name="Severinov K."/>
            <person name="Mitchell D.A."/>
        </authorList>
    </citation>
    <scope>NUCLEOTIDE SEQUENCE [LARGE SCALE GENOMIC DNA]</scope>
    <source>
        <strain evidence="3">YIM 90003</strain>
    </source>
</reference>
<keyword evidence="2" id="KW-0269">Exonuclease</keyword>
<evidence type="ECO:0000259" key="1">
    <source>
        <dbReference type="Pfam" id="PF03372"/>
    </source>
</evidence>
<dbReference type="OrthoDB" id="3820230at2"/>
<dbReference type="InterPro" id="IPR005135">
    <property type="entry name" value="Endo/exonuclease/phosphatase"/>
</dbReference>
<dbReference type="InterPro" id="IPR036691">
    <property type="entry name" value="Endo/exonu/phosph_ase_sf"/>
</dbReference>
<sequence>MSDTEIRVLSYNVDGLRDDADAAARVVEGCNPDILCLQEAPRLLFWRSRRRTFDRSVGMVPAISRRTGGLAVLYRPAAGIEVYRIGHRVLRRYPGLRDRALALTALHVSGRPLLVGCTHLDLHPGARLHHAGEVVDRMAAFAAENPGPSVLAADVNCRPGGPAWRLIAAGLRDAAGEHPWGGEATFPAQPSRRRIDGVFTSGGVEVRRAGVPVDLVDPADMDAASDHRPVLADLVLRSDPTE</sequence>
<dbReference type="GO" id="GO:0004519">
    <property type="term" value="F:endonuclease activity"/>
    <property type="evidence" value="ECO:0007669"/>
    <property type="project" value="UniProtKB-KW"/>
</dbReference>
<keyword evidence="2" id="KW-0255">Endonuclease</keyword>
<feature type="domain" description="Endonuclease/exonuclease/phosphatase" evidence="1">
    <location>
        <begin position="9"/>
        <end position="227"/>
    </location>
</feature>
<dbReference type="EMBL" id="JROO01000019">
    <property type="protein sequence ID" value="KIH98796.1"/>
    <property type="molecule type" value="Genomic_DNA"/>
</dbReference>
<gene>
    <name evidence="2" type="ORF">LP52_11035</name>
</gene>
<dbReference type="STRING" id="183763.LP52_11035"/>
<accession>A0A0C2JBH5</accession>
<organism evidence="2 3">
    <name type="scientific">Streptomonospora alba</name>
    <dbReference type="NCBI Taxonomy" id="183763"/>
    <lineage>
        <taxon>Bacteria</taxon>
        <taxon>Bacillati</taxon>
        <taxon>Actinomycetota</taxon>
        <taxon>Actinomycetes</taxon>
        <taxon>Streptosporangiales</taxon>
        <taxon>Nocardiopsidaceae</taxon>
        <taxon>Streptomonospora</taxon>
    </lineage>
</organism>
<keyword evidence="2" id="KW-0378">Hydrolase</keyword>
<keyword evidence="3" id="KW-1185">Reference proteome</keyword>
<dbReference type="Proteomes" id="UP000031675">
    <property type="component" value="Unassembled WGS sequence"/>
</dbReference>